<gene>
    <name evidence="1" type="ORF">SDC9_189958</name>
</gene>
<sequence>MIRAIHRAPVGVESGVASAHGSEADCLARTRLAVFAVRAQAQASAAVRIVIEDGHSSGREACVIGKLHDHIMVASAVPIVMPQLDFVQIVGSAQIHLYPLQSICTSCILGCIVCLRICCK</sequence>
<reference evidence="1" key="1">
    <citation type="submission" date="2019-08" db="EMBL/GenBank/DDBJ databases">
        <authorList>
            <person name="Kucharzyk K."/>
            <person name="Murdoch R.W."/>
            <person name="Higgins S."/>
            <person name="Loffler F."/>
        </authorList>
    </citation>
    <scope>NUCLEOTIDE SEQUENCE</scope>
</reference>
<dbReference type="EMBL" id="VSSQ01100113">
    <property type="protein sequence ID" value="MPN42401.1"/>
    <property type="molecule type" value="Genomic_DNA"/>
</dbReference>
<comment type="caution">
    <text evidence="1">The sequence shown here is derived from an EMBL/GenBank/DDBJ whole genome shotgun (WGS) entry which is preliminary data.</text>
</comment>
<proteinExistence type="predicted"/>
<accession>A0A645HTN2</accession>
<protein>
    <submittedName>
        <fullName evidence="1">Uncharacterized protein</fullName>
    </submittedName>
</protein>
<dbReference type="AlphaFoldDB" id="A0A645HTN2"/>
<evidence type="ECO:0000313" key="1">
    <source>
        <dbReference type="EMBL" id="MPN42401.1"/>
    </source>
</evidence>
<organism evidence="1">
    <name type="scientific">bioreactor metagenome</name>
    <dbReference type="NCBI Taxonomy" id="1076179"/>
    <lineage>
        <taxon>unclassified sequences</taxon>
        <taxon>metagenomes</taxon>
        <taxon>ecological metagenomes</taxon>
    </lineage>
</organism>
<name>A0A645HTN2_9ZZZZ</name>